<organism evidence="1">
    <name type="scientific">uncultured Thermomicrobiales bacterium</name>
    <dbReference type="NCBI Taxonomy" id="1645740"/>
    <lineage>
        <taxon>Bacteria</taxon>
        <taxon>Pseudomonadati</taxon>
        <taxon>Thermomicrobiota</taxon>
        <taxon>Thermomicrobia</taxon>
        <taxon>Thermomicrobiales</taxon>
        <taxon>environmental samples</taxon>
    </lineage>
</organism>
<dbReference type="EMBL" id="CADCWN010000195">
    <property type="protein sequence ID" value="CAA9575721.1"/>
    <property type="molecule type" value="Genomic_DNA"/>
</dbReference>
<protein>
    <submittedName>
        <fullName evidence="1">Uncharacterized protein</fullName>
    </submittedName>
</protein>
<accession>A0A6J4VDE4</accession>
<proteinExistence type="predicted"/>
<reference evidence="1" key="1">
    <citation type="submission" date="2020-02" db="EMBL/GenBank/DDBJ databases">
        <authorList>
            <person name="Meier V. D."/>
        </authorList>
    </citation>
    <scope>NUCLEOTIDE SEQUENCE</scope>
    <source>
        <strain evidence="1">AVDCRST_MAG18</strain>
    </source>
</reference>
<dbReference type="AlphaFoldDB" id="A0A6J4VDE4"/>
<name>A0A6J4VDE4_9BACT</name>
<sequence length="47" mass="4816">MIAAWVARAAGPRSGRLSPAAVLAIVPLARCPERLGCLSDQDVTPAS</sequence>
<evidence type="ECO:0000313" key="1">
    <source>
        <dbReference type="EMBL" id="CAA9575721.1"/>
    </source>
</evidence>
<gene>
    <name evidence="1" type="ORF">AVDCRST_MAG18-2521</name>
</gene>